<name>A0A2S7I7I5_9FLAO</name>
<evidence type="ECO:0008006" key="3">
    <source>
        <dbReference type="Google" id="ProtNLM"/>
    </source>
</evidence>
<evidence type="ECO:0000313" key="2">
    <source>
        <dbReference type="Proteomes" id="UP000238565"/>
    </source>
</evidence>
<accession>A0A2S7I7I5</accession>
<dbReference type="RefSeq" id="WP_104792332.1">
    <property type="nucleotide sequence ID" value="NZ_PTPZ01000001.1"/>
</dbReference>
<sequence length="273" mass="31591">MKKLIKFPWLAGLLLCLFLIACVDKKQLPKEDVLLAHVPMPAKLDSAMRHSFDKETYKILKKLNAKNEKSFKVNKENYLQMIEQIPAGADRVAFSFVQFNKDKFPNQYQELAQFDGELYMLYYYMDKSGKNITGRAYAMLDVKQTIEIDGKDYEIMENDYINNIKPHIDKVVKGTQGNTLRVKMMKDELLAYKNRAMTKKNVKNFKITLAQWVNYESILSKTESSILRKKLKLYTDESVGQMTFITDCQNPEGGDVESLSGFDLNHFCPQDCP</sequence>
<dbReference type="AlphaFoldDB" id="A0A2S7I7I5"/>
<dbReference type="Proteomes" id="UP000238565">
    <property type="component" value="Unassembled WGS sequence"/>
</dbReference>
<dbReference type="EMBL" id="PTPZ01000001">
    <property type="protein sequence ID" value="PPZ92513.1"/>
    <property type="molecule type" value="Genomic_DNA"/>
</dbReference>
<evidence type="ECO:0000313" key="1">
    <source>
        <dbReference type="EMBL" id="PPZ92513.1"/>
    </source>
</evidence>
<gene>
    <name evidence="1" type="ORF">C3729_00390</name>
</gene>
<organism evidence="1 2">
    <name type="scientific">Cloacibacterium normanense</name>
    <dbReference type="NCBI Taxonomy" id="237258"/>
    <lineage>
        <taxon>Bacteria</taxon>
        <taxon>Pseudomonadati</taxon>
        <taxon>Bacteroidota</taxon>
        <taxon>Flavobacteriia</taxon>
        <taxon>Flavobacteriales</taxon>
        <taxon>Weeksellaceae</taxon>
    </lineage>
</organism>
<dbReference type="PROSITE" id="PS51257">
    <property type="entry name" value="PROKAR_LIPOPROTEIN"/>
    <property type="match status" value="1"/>
</dbReference>
<comment type="caution">
    <text evidence="1">The sequence shown here is derived from an EMBL/GenBank/DDBJ whole genome shotgun (WGS) entry which is preliminary data.</text>
</comment>
<reference evidence="1 2" key="1">
    <citation type="submission" date="2018-02" db="EMBL/GenBank/DDBJ databases">
        <title>Draft genome sequence of bacterial isolates from marine environment.</title>
        <authorList>
            <person name="Singh S.K."/>
            <person name="Hill R."/>
            <person name="Major S."/>
            <person name="Cai H."/>
            <person name="Li Y."/>
        </authorList>
    </citation>
    <scope>NUCLEOTIDE SEQUENCE [LARGE SCALE GENOMIC DNA]</scope>
    <source>
        <strain evidence="1 2">IMET F</strain>
    </source>
</reference>
<proteinExistence type="predicted"/>
<protein>
    <recommendedName>
        <fullName evidence="3">Lipoprotein</fullName>
    </recommendedName>
</protein>